<feature type="transmembrane region" description="Helical" evidence="1">
    <location>
        <begin position="12"/>
        <end position="32"/>
    </location>
</feature>
<organism evidence="2 3">
    <name type="scientific">Thermotoga neapolitana (strain ATCC 49049 / DSM 4359 / NBRC 107923 / NS-E)</name>
    <dbReference type="NCBI Taxonomy" id="309803"/>
    <lineage>
        <taxon>Bacteria</taxon>
        <taxon>Thermotogati</taxon>
        <taxon>Thermotogota</taxon>
        <taxon>Thermotogae</taxon>
        <taxon>Thermotogales</taxon>
        <taxon>Thermotogaceae</taxon>
        <taxon>Thermotoga</taxon>
    </lineage>
</organism>
<accession>B9K872</accession>
<keyword evidence="1" id="KW-0812">Transmembrane</keyword>
<dbReference type="STRING" id="309803.CTN_0979"/>
<keyword evidence="1" id="KW-0472">Membrane</keyword>
<evidence type="ECO:0000256" key="1">
    <source>
        <dbReference type="SAM" id="Phobius"/>
    </source>
</evidence>
<protein>
    <submittedName>
        <fullName evidence="2">Uncharacterized protein</fullName>
    </submittedName>
</protein>
<dbReference type="AlphaFoldDB" id="B9K872"/>
<name>B9K872_THENN</name>
<reference evidence="2 3" key="1">
    <citation type="journal article" date="2009" name="Biosci. Biotechnol. Biochem.">
        <title>WeGAS: a web-based microbial genome annotation system.</title>
        <authorList>
            <person name="Lee D."/>
            <person name="Seo H."/>
            <person name="Park C."/>
            <person name="Park K."/>
        </authorList>
    </citation>
    <scope>NUCLEOTIDE SEQUENCE [LARGE SCALE GENOMIC DNA]</scope>
    <source>
        <strain evidence="3">ATCC 49049 / DSM 4359 / NBRC 107923 / NS-E</strain>
    </source>
</reference>
<keyword evidence="1" id="KW-1133">Transmembrane helix</keyword>
<evidence type="ECO:0000313" key="2">
    <source>
        <dbReference type="EMBL" id="ACM23155.1"/>
    </source>
</evidence>
<gene>
    <name evidence="2" type="ordered locus">CTN_0979</name>
</gene>
<proteinExistence type="predicted"/>
<keyword evidence="3" id="KW-1185">Reference proteome</keyword>
<dbReference type="EMBL" id="CP000916">
    <property type="protein sequence ID" value="ACM23155.1"/>
    <property type="molecule type" value="Genomic_DNA"/>
</dbReference>
<feature type="transmembrane region" description="Helical" evidence="1">
    <location>
        <begin position="52"/>
        <end position="73"/>
    </location>
</feature>
<dbReference type="KEGG" id="tna:CTN_0979"/>
<feature type="transmembrane region" description="Helical" evidence="1">
    <location>
        <begin position="80"/>
        <end position="99"/>
    </location>
</feature>
<feature type="transmembrane region" description="Helical" evidence="1">
    <location>
        <begin position="111"/>
        <end position="132"/>
    </location>
</feature>
<dbReference type="HOGENOM" id="CLU_1937158_0_0_0"/>
<evidence type="ECO:0000313" key="3">
    <source>
        <dbReference type="Proteomes" id="UP000000445"/>
    </source>
</evidence>
<dbReference type="Proteomes" id="UP000000445">
    <property type="component" value="Chromosome"/>
</dbReference>
<sequence length="137" mass="15501">MSEEGERLRFFTQLLSILLIVVGTIGFIGWVAFYFLEPYISTFLGVSVPKNFLAVLLSLFLPFLFSGISLNYYTSSGKKWLAVLGFLLLFPSLVAQLYGLYVFGNLVSRLIGVYVLFLLFTVVLLAFFLTVIRRDES</sequence>